<reference evidence="2 3" key="1">
    <citation type="submission" date="2021-06" db="EMBL/GenBank/DDBJ databases">
        <authorList>
            <person name="Palmer J.M."/>
        </authorList>
    </citation>
    <scope>NUCLEOTIDE SEQUENCE [LARGE SCALE GENOMIC DNA]</scope>
    <source>
        <strain evidence="2 3">AS_MEX2019</strain>
        <tissue evidence="2">Muscle</tissue>
    </source>
</reference>
<keyword evidence="1" id="KW-0812">Transmembrane</keyword>
<evidence type="ECO:0000313" key="2">
    <source>
        <dbReference type="EMBL" id="MEQ2303423.1"/>
    </source>
</evidence>
<dbReference type="Proteomes" id="UP001469553">
    <property type="component" value="Unassembled WGS sequence"/>
</dbReference>
<dbReference type="EMBL" id="JAHRIP010057660">
    <property type="protein sequence ID" value="MEQ2303423.1"/>
    <property type="molecule type" value="Genomic_DNA"/>
</dbReference>
<comment type="caution">
    <text evidence="2">The sequence shown here is derived from an EMBL/GenBank/DDBJ whole genome shotgun (WGS) entry which is preliminary data.</text>
</comment>
<proteinExistence type="predicted"/>
<keyword evidence="1" id="KW-1133">Transmembrane helix</keyword>
<name>A0ABV0ZDE7_9TELE</name>
<keyword evidence="3" id="KW-1185">Reference proteome</keyword>
<sequence length="115" mass="12990">MLLDLLLVSTSVSAFYLLICLSLLWLTLTQLSEFDAFPKLKFFGYPQLCGEAVFSLSTHPTLCQTPSWVQTRHIRPCLAIPKQEAATVDSLSYYLGHRPAMPLTLCHIAYSHYKP</sequence>
<accession>A0ABV0ZDE7</accession>
<gene>
    <name evidence="2" type="ORF">AMECASPLE_016768</name>
</gene>
<evidence type="ECO:0008006" key="4">
    <source>
        <dbReference type="Google" id="ProtNLM"/>
    </source>
</evidence>
<evidence type="ECO:0000256" key="1">
    <source>
        <dbReference type="SAM" id="Phobius"/>
    </source>
</evidence>
<organism evidence="2 3">
    <name type="scientific">Ameca splendens</name>
    <dbReference type="NCBI Taxonomy" id="208324"/>
    <lineage>
        <taxon>Eukaryota</taxon>
        <taxon>Metazoa</taxon>
        <taxon>Chordata</taxon>
        <taxon>Craniata</taxon>
        <taxon>Vertebrata</taxon>
        <taxon>Euteleostomi</taxon>
        <taxon>Actinopterygii</taxon>
        <taxon>Neopterygii</taxon>
        <taxon>Teleostei</taxon>
        <taxon>Neoteleostei</taxon>
        <taxon>Acanthomorphata</taxon>
        <taxon>Ovalentaria</taxon>
        <taxon>Atherinomorphae</taxon>
        <taxon>Cyprinodontiformes</taxon>
        <taxon>Goodeidae</taxon>
        <taxon>Ameca</taxon>
    </lineage>
</organism>
<feature type="transmembrane region" description="Helical" evidence="1">
    <location>
        <begin position="6"/>
        <end position="28"/>
    </location>
</feature>
<protein>
    <recommendedName>
        <fullName evidence="4">Secreted protein</fullName>
    </recommendedName>
</protein>
<keyword evidence="1" id="KW-0472">Membrane</keyword>
<evidence type="ECO:0000313" key="3">
    <source>
        <dbReference type="Proteomes" id="UP001469553"/>
    </source>
</evidence>